<proteinExistence type="predicted"/>
<gene>
    <name evidence="2" type="ORF">EZV76_13740</name>
</gene>
<dbReference type="EMBL" id="SNTZ01000010">
    <property type="protein sequence ID" value="THV57947.1"/>
    <property type="molecule type" value="Genomic_DNA"/>
</dbReference>
<dbReference type="AlphaFoldDB" id="A0A4S8RHU1"/>
<sequence length="88" mass="10291">MGGGGFMLDAVKSFKANRELVKKRKLKNKGDVYGREVATQLNLKKSTPLDMLRIRKKIAQRKRKDRKATFYTILTMILFGLLLYYLFF</sequence>
<reference evidence="2 3" key="1">
    <citation type="submission" date="2019-03" db="EMBL/GenBank/DDBJ databases">
        <title>Muricauda SCR12 sp.nov, a marine bacterium isolated from Pacific Ocean:the Okinawa trough.</title>
        <authorList>
            <person name="Liu L."/>
        </authorList>
    </citation>
    <scope>NUCLEOTIDE SEQUENCE [LARGE SCALE GENOMIC DNA]</scope>
    <source>
        <strain evidence="2 3">SCR12</strain>
    </source>
</reference>
<keyword evidence="1" id="KW-0472">Membrane</keyword>
<accession>A0A4S8RHU1</accession>
<evidence type="ECO:0000313" key="3">
    <source>
        <dbReference type="Proteomes" id="UP000310406"/>
    </source>
</evidence>
<keyword evidence="3" id="KW-1185">Reference proteome</keyword>
<keyword evidence="1" id="KW-1133">Transmembrane helix</keyword>
<protein>
    <submittedName>
        <fullName evidence="2">Uncharacterized protein</fullName>
    </submittedName>
</protein>
<name>A0A4S8RHU1_9FLAO</name>
<evidence type="ECO:0000313" key="2">
    <source>
        <dbReference type="EMBL" id="THV57947.1"/>
    </source>
</evidence>
<dbReference type="OrthoDB" id="1450824at2"/>
<comment type="caution">
    <text evidence="2">The sequence shown here is derived from an EMBL/GenBank/DDBJ whole genome shotgun (WGS) entry which is preliminary data.</text>
</comment>
<organism evidence="2 3">
    <name type="scientific">Flagellimonas alvinocaridis</name>
    <dbReference type="NCBI Taxonomy" id="2530200"/>
    <lineage>
        <taxon>Bacteria</taxon>
        <taxon>Pseudomonadati</taxon>
        <taxon>Bacteroidota</taxon>
        <taxon>Flavobacteriia</taxon>
        <taxon>Flavobacteriales</taxon>
        <taxon>Flavobacteriaceae</taxon>
        <taxon>Flagellimonas</taxon>
    </lineage>
</organism>
<keyword evidence="1" id="KW-0812">Transmembrane</keyword>
<dbReference type="Proteomes" id="UP000310406">
    <property type="component" value="Unassembled WGS sequence"/>
</dbReference>
<dbReference type="RefSeq" id="WP_136567145.1">
    <property type="nucleotide sequence ID" value="NZ_SNTZ01000010.1"/>
</dbReference>
<feature type="transmembrane region" description="Helical" evidence="1">
    <location>
        <begin position="68"/>
        <end position="87"/>
    </location>
</feature>
<evidence type="ECO:0000256" key="1">
    <source>
        <dbReference type="SAM" id="Phobius"/>
    </source>
</evidence>